<proteinExistence type="predicted"/>
<reference evidence="2" key="1">
    <citation type="journal article" date="2016" name="Nat. Biotechnol.">
        <title>Sequencing wild and cultivated cassava and related species reveals extensive interspecific hybridization and genetic diversity.</title>
        <authorList>
            <person name="Bredeson J.V."/>
            <person name="Lyons J.B."/>
            <person name="Prochnik S.E."/>
            <person name="Wu G.A."/>
            <person name="Ha C.M."/>
            <person name="Edsinger-Gonzales E."/>
            <person name="Grimwood J."/>
            <person name="Schmutz J."/>
            <person name="Rabbi I.Y."/>
            <person name="Egesi C."/>
            <person name="Nauluvula P."/>
            <person name="Lebot V."/>
            <person name="Ndunguru J."/>
            <person name="Mkamilo G."/>
            <person name="Bart R.S."/>
            <person name="Setter T.L."/>
            <person name="Gleadow R.M."/>
            <person name="Kulakow P."/>
            <person name="Ferguson M.E."/>
            <person name="Rounsley S."/>
            <person name="Rokhsar D.S."/>
        </authorList>
    </citation>
    <scope>NUCLEOTIDE SEQUENCE [LARGE SCALE GENOMIC DNA]</scope>
    <source>
        <strain evidence="2">cv. AM560-2</strain>
    </source>
</reference>
<name>A0ACB7I0G7_MANES</name>
<evidence type="ECO:0000313" key="2">
    <source>
        <dbReference type="Proteomes" id="UP000091857"/>
    </source>
</evidence>
<keyword evidence="2" id="KW-1185">Reference proteome</keyword>
<comment type="caution">
    <text evidence="1">The sequence shown here is derived from an EMBL/GenBank/DDBJ whole genome shotgun (WGS) entry which is preliminary data.</text>
</comment>
<accession>A0ACB7I0G7</accession>
<evidence type="ECO:0000313" key="1">
    <source>
        <dbReference type="EMBL" id="KAG8658547.1"/>
    </source>
</evidence>
<organism evidence="1 2">
    <name type="scientific">Manihot esculenta</name>
    <name type="common">Cassava</name>
    <name type="synonym">Jatropha manihot</name>
    <dbReference type="NCBI Taxonomy" id="3983"/>
    <lineage>
        <taxon>Eukaryota</taxon>
        <taxon>Viridiplantae</taxon>
        <taxon>Streptophyta</taxon>
        <taxon>Embryophyta</taxon>
        <taxon>Tracheophyta</taxon>
        <taxon>Spermatophyta</taxon>
        <taxon>Magnoliopsida</taxon>
        <taxon>eudicotyledons</taxon>
        <taxon>Gunneridae</taxon>
        <taxon>Pentapetalae</taxon>
        <taxon>rosids</taxon>
        <taxon>fabids</taxon>
        <taxon>Malpighiales</taxon>
        <taxon>Euphorbiaceae</taxon>
        <taxon>Crotonoideae</taxon>
        <taxon>Manihoteae</taxon>
        <taxon>Manihot</taxon>
    </lineage>
</organism>
<dbReference type="Proteomes" id="UP000091857">
    <property type="component" value="Chromosome 3"/>
</dbReference>
<sequence>MKTYLKSLATTRTGGAAMEFGDREWKREKEEWKRRDRGRENQTDSQRRKRGIRITDALQIYMRNYDGMHGTSRSFTWNSRMDNLIKLRQ</sequence>
<gene>
    <name evidence="1" type="ORF">MANES_03G161850v8</name>
</gene>
<protein>
    <submittedName>
        <fullName evidence="1">Uncharacterized protein</fullName>
    </submittedName>
</protein>
<dbReference type="EMBL" id="CM004389">
    <property type="protein sequence ID" value="KAG8658547.1"/>
    <property type="molecule type" value="Genomic_DNA"/>
</dbReference>